<evidence type="ECO:0000256" key="3">
    <source>
        <dbReference type="ARBA" id="ARBA00022763"/>
    </source>
</evidence>
<evidence type="ECO:0000256" key="8">
    <source>
        <dbReference type="ARBA" id="ARBA00023268"/>
    </source>
</evidence>
<dbReference type="InterPro" id="IPR012319">
    <property type="entry name" value="FPG_cat"/>
</dbReference>
<organism evidence="11 12">
    <name type="scientific">Pedobacter caeni</name>
    <dbReference type="NCBI Taxonomy" id="288992"/>
    <lineage>
        <taxon>Bacteria</taxon>
        <taxon>Pseudomonadati</taxon>
        <taxon>Bacteroidota</taxon>
        <taxon>Sphingobacteriia</taxon>
        <taxon>Sphingobacteriales</taxon>
        <taxon>Sphingobacteriaceae</taxon>
        <taxon>Pedobacter</taxon>
    </lineage>
</organism>
<keyword evidence="7" id="KW-0456">Lyase</keyword>
<sequence>MEENLPGRCTFMFNVHQVPDQIMLELPYLEVCAEMFERKFKNRVLLRLDIPHKKYINVSITELTDSLIGKDLKKVWREGLSLYFQFRNHAVLEMCLSASAELFVVALDQEDKAGLMDFYFSGGQILSVKDIQHLCKFRLNPIHTAVPDVLSKDITVEYLVDLFTNRSEEIKYVLTDQRLIRGIGDAYADEILWYAEISPFSIAGKIPLDRIKVLHKTIKYVLLDAIKEARKITSWKFIEAGADLLMIHNPDKKDSPTRWTIKMKVILGIKTYYTDEQHLYV</sequence>
<accession>A0A1M5C098</accession>
<dbReference type="InterPro" id="IPR010979">
    <property type="entry name" value="Ribosomal_uS13-like_H2TH"/>
</dbReference>
<evidence type="ECO:0000313" key="11">
    <source>
        <dbReference type="EMBL" id="SHF48037.1"/>
    </source>
</evidence>
<dbReference type="GO" id="GO:0034039">
    <property type="term" value="F:8-oxo-7,8-dihydroguanine DNA N-glycosylase activity"/>
    <property type="evidence" value="ECO:0007669"/>
    <property type="project" value="TreeGrafter"/>
</dbReference>
<gene>
    <name evidence="11" type="ORF">SAMN04488522_1021432</name>
</gene>
<keyword evidence="12" id="KW-1185">Reference proteome</keyword>
<evidence type="ECO:0000256" key="7">
    <source>
        <dbReference type="ARBA" id="ARBA00023239"/>
    </source>
</evidence>
<dbReference type="PANTHER" id="PTHR22993:SF9">
    <property type="entry name" value="FORMAMIDOPYRIMIDINE-DNA GLYCOSYLASE"/>
    <property type="match status" value="1"/>
</dbReference>
<keyword evidence="3" id="KW-0227">DNA damage</keyword>
<keyword evidence="9" id="KW-0326">Glycosidase</keyword>
<dbReference type="STRING" id="288992.SAMN04488522_1021432"/>
<proteinExistence type="inferred from homology"/>
<dbReference type="GO" id="GO:0016829">
    <property type="term" value="F:lyase activity"/>
    <property type="evidence" value="ECO:0007669"/>
    <property type="project" value="UniProtKB-KW"/>
</dbReference>
<dbReference type="InterPro" id="IPR015886">
    <property type="entry name" value="H2TH_FPG"/>
</dbReference>
<evidence type="ECO:0000259" key="10">
    <source>
        <dbReference type="SMART" id="SM01232"/>
    </source>
</evidence>
<dbReference type="RefSeq" id="WP_084528875.1">
    <property type="nucleotide sequence ID" value="NZ_FQUQ01000002.1"/>
</dbReference>
<dbReference type="EMBL" id="FQUQ01000002">
    <property type="protein sequence ID" value="SHF48037.1"/>
    <property type="molecule type" value="Genomic_DNA"/>
</dbReference>
<dbReference type="Gene3D" id="1.10.8.50">
    <property type="match status" value="1"/>
</dbReference>
<name>A0A1M5C098_9SPHI</name>
<evidence type="ECO:0000256" key="6">
    <source>
        <dbReference type="ARBA" id="ARBA00023204"/>
    </source>
</evidence>
<evidence type="ECO:0000256" key="1">
    <source>
        <dbReference type="ARBA" id="ARBA00001668"/>
    </source>
</evidence>
<reference evidence="12" key="1">
    <citation type="submission" date="2016-11" db="EMBL/GenBank/DDBJ databases">
        <authorList>
            <person name="Varghese N."/>
            <person name="Submissions S."/>
        </authorList>
    </citation>
    <scope>NUCLEOTIDE SEQUENCE [LARGE SCALE GENOMIC DNA]</scope>
    <source>
        <strain evidence="12">DSM 16990</strain>
    </source>
</reference>
<dbReference type="Proteomes" id="UP000184287">
    <property type="component" value="Unassembled WGS sequence"/>
</dbReference>
<dbReference type="PANTHER" id="PTHR22993">
    <property type="entry name" value="FORMAMIDOPYRIMIDINE-DNA GLYCOSYLASE"/>
    <property type="match status" value="1"/>
</dbReference>
<comment type="similarity">
    <text evidence="2">Belongs to the FPG family.</text>
</comment>
<dbReference type="OrthoDB" id="9800855at2"/>
<keyword evidence="8" id="KW-0511">Multifunctional enzyme</keyword>
<dbReference type="GO" id="GO:0003684">
    <property type="term" value="F:damaged DNA binding"/>
    <property type="evidence" value="ECO:0007669"/>
    <property type="project" value="InterPro"/>
</dbReference>
<dbReference type="SUPFAM" id="SSF46946">
    <property type="entry name" value="S13-like H2TH domain"/>
    <property type="match status" value="1"/>
</dbReference>
<evidence type="ECO:0000256" key="2">
    <source>
        <dbReference type="ARBA" id="ARBA00009409"/>
    </source>
</evidence>
<comment type="catalytic activity">
    <reaction evidence="1">
        <text>Hydrolysis of DNA containing ring-opened 7-methylguanine residues, releasing 2,6-diamino-4-hydroxy-5-(N-methyl)formamidopyrimidine.</text>
        <dbReference type="EC" id="3.2.2.23"/>
    </reaction>
</comment>
<evidence type="ECO:0000256" key="5">
    <source>
        <dbReference type="ARBA" id="ARBA00023125"/>
    </source>
</evidence>
<feature type="domain" description="Formamidopyrimidine-DNA glycosylase H2TH DNA-binding" evidence="10">
    <location>
        <begin position="145"/>
        <end position="237"/>
    </location>
</feature>
<protein>
    <submittedName>
        <fullName evidence="11">Formamidopyrimidine-DNA glycosylase</fullName>
    </submittedName>
</protein>
<dbReference type="GO" id="GO:0008270">
    <property type="term" value="F:zinc ion binding"/>
    <property type="evidence" value="ECO:0007669"/>
    <property type="project" value="InterPro"/>
</dbReference>
<dbReference type="SUPFAM" id="SSF81624">
    <property type="entry name" value="N-terminal domain of MutM-like DNA repair proteins"/>
    <property type="match status" value="1"/>
</dbReference>
<keyword evidence="5" id="KW-0238">DNA-binding</keyword>
<keyword evidence="6" id="KW-0234">DNA repair</keyword>
<dbReference type="GO" id="GO:0006284">
    <property type="term" value="P:base-excision repair"/>
    <property type="evidence" value="ECO:0007669"/>
    <property type="project" value="InterPro"/>
</dbReference>
<evidence type="ECO:0000256" key="4">
    <source>
        <dbReference type="ARBA" id="ARBA00022801"/>
    </source>
</evidence>
<dbReference type="InterPro" id="IPR035937">
    <property type="entry name" value="FPG_N"/>
</dbReference>
<dbReference type="SMART" id="SM01232">
    <property type="entry name" value="H2TH"/>
    <property type="match status" value="1"/>
</dbReference>
<evidence type="ECO:0000256" key="9">
    <source>
        <dbReference type="ARBA" id="ARBA00023295"/>
    </source>
</evidence>
<evidence type="ECO:0000313" key="12">
    <source>
        <dbReference type="Proteomes" id="UP000184287"/>
    </source>
</evidence>
<dbReference type="Pfam" id="PF06831">
    <property type="entry name" value="H2TH"/>
    <property type="match status" value="1"/>
</dbReference>
<dbReference type="Pfam" id="PF01149">
    <property type="entry name" value="Fapy_DNA_glyco"/>
    <property type="match status" value="1"/>
</dbReference>
<dbReference type="AlphaFoldDB" id="A0A1M5C098"/>
<keyword evidence="4" id="KW-0378">Hydrolase</keyword>
<dbReference type="Gene3D" id="3.20.190.10">
    <property type="entry name" value="MutM-like, N-terminal"/>
    <property type="match status" value="1"/>
</dbReference>
<dbReference type="GO" id="GO:0003906">
    <property type="term" value="F:DNA-(apurinic or apyrimidinic site) endonuclease activity"/>
    <property type="evidence" value="ECO:0007669"/>
    <property type="project" value="InterPro"/>
</dbReference>